<dbReference type="GO" id="GO:0004519">
    <property type="term" value="F:endonuclease activity"/>
    <property type="evidence" value="ECO:0007669"/>
    <property type="project" value="UniProtKB-KW"/>
</dbReference>
<dbReference type="Proteomes" id="UP000068026">
    <property type="component" value="Chromosome"/>
</dbReference>
<reference evidence="5" key="2">
    <citation type="submission" date="2016-01" db="EMBL/GenBank/DDBJ databases">
        <authorList>
            <person name="Poehlein A."/>
            <person name="Schlien K."/>
            <person name="Gottschalk G."/>
            <person name="Buckel W."/>
            <person name="Daniel R."/>
        </authorList>
    </citation>
    <scope>NUCLEOTIDE SEQUENCE [LARGE SCALE GENOMIC DNA]</scope>
    <source>
        <strain evidence="5">X2</strain>
    </source>
</reference>
<accession>A0A0X1U914</accession>
<dbReference type="PANTHER" id="PTHR43581:SF4">
    <property type="entry name" value="ATP_GTP PHOSPHATASE"/>
    <property type="match status" value="1"/>
</dbReference>
<dbReference type="Proteomes" id="UP000184204">
    <property type="component" value="Unassembled WGS sequence"/>
</dbReference>
<keyword evidence="4" id="KW-0378">Hydrolase</keyword>
<name>A0A0X1U914_ANAPI</name>
<sequence>MYLSSLQIKNFRCFNDDGHIINFNPGLTVLVGENDSGKSAIMDAIRIVLGTTDFGWIRIETNDFFNEDISREISISCKFTSLTPDEQAYFLECLTYEKKGAVNTPCLYLHWKCKYLLSFKPPRPVSSFSTGKDGNGPAPSSEARELLRITYLRALRDAYSDMQAGRHSRLSQIVQNIPGLNQGKSEFQDGMDIHELSLVGITNLSNNLLAAHPSLKSINDDMTEILGKQMLLKKDIIKTRFEVAGSNSNDLQKTLALLEKLDLAVDKNASAMQGKVGLGTSNIMSMACELLLHKEAETEKKSSFLLIEEPEAHVHAQRQLKLIQSLENEAESKQQQIIITTHSPLLASVVKIDNIVMVKEGQVLPLAKGHTMLDDDDYRYLEKYLDATKANLFFARSVIIVEGPGEALLLPTIAKLLGCSFTDFGTSLVDVRSTGLRRYARIFQRSNIDDTWGIKVACVTDRDVMPNCAPGICIDEKYTLDPSTWPKKEDRNWRAEADFTLEEATSHLKNIKQKADGQQVVTYIADHWTLEYDLAFAGLSHSKMQEALIRALVKVSYAKQNWDKKTDDIKTAIKALPTLEDRSSYFYKYFAKKTASKADFAQQFAFELEDAFTGNVSELKSMLPSYLVDAIEYVAGE</sequence>
<evidence type="ECO:0000313" key="3">
    <source>
        <dbReference type="EMBL" id="AMJ41418.1"/>
    </source>
</evidence>
<evidence type="ECO:0000259" key="1">
    <source>
        <dbReference type="Pfam" id="PF13175"/>
    </source>
</evidence>
<dbReference type="CDD" id="cd01026">
    <property type="entry name" value="TOPRIM_OLD"/>
    <property type="match status" value="1"/>
</dbReference>
<dbReference type="PANTHER" id="PTHR43581">
    <property type="entry name" value="ATP/GTP PHOSPHATASE"/>
    <property type="match status" value="1"/>
</dbReference>
<reference evidence="3 5" key="1">
    <citation type="journal article" date="2016" name="Genome Announc.">
        <title>Complete Genome Sequence of the Amino Acid-Fermenting Clostridium propionicum X2 (DSM 1682).</title>
        <authorList>
            <person name="Poehlein A."/>
            <person name="Schlien K."/>
            <person name="Chowdhury N.P."/>
            <person name="Gottschalk G."/>
            <person name="Buckel W."/>
            <person name="Daniel R."/>
        </authorList>
    </citation>
    <scope>NUCLEOTIDE SEQUENCE [LARGE SCALE GENOMIC DNA]</scope>
    <source>
        <strain evidence="3 5">X2</strain>
    </source>
</reference>
<keyword evidence="4" id="KW-0255">Endonuclease</keyword>
<organism evidence="4 6">
    <name type="scientific">Anaerotignum propionicum DSM 1682</name>
    <dbReference type="NCBI Taxonomy" id="991789"/>
    <lineage>
        <taxon>Bacteria</taxon>
        <taxon>Bacillati</taxon>
        <taxon>Bacillota</taxon>
        <taxon>Clostridia</taxon>
        <taxon>Lachnospirales</taxon>
        <taxon>Anaerotignaceae</taxon>
        <taxon>Anaerotignum</taxon>
    </lineage>
</organism>
<keyword evidence="4" id="KW-0540">Nuclease</keyword>
<dbReference type="InterPro" id="IPR051396">
    <property type="entry name" value="Bact_Antivir_Def_Nuclease"/>
</dbReference>
<evidence type="ECO:0000313" key="5">
    <source>
        <dbReference type="Proteomes" id="UP000068026"/>
    </source>
</evidence>
<dbReference type="Pfam" id="PF20469">
    <property type="entry name" value="OLD-like_TOPRIM"/>
    <property type="match status" value="1"/>
</dbReference>
<evidence type="ECO:0000313" key="4">
    <source>
        <dbReference type="EMBL" id="SHE67914.1"/>
    </source>
</evidence>
<dbReference type="KEGG" id="cpro:CPRO_18340"/>
<gene>
    <name evidence="3" type="primary">smc_1</name>
    <name evidence="3" type="ORF">CPRO_18340</name>
    <name evidence="4" type="ORF">SAMN02745151_01432</name>
</gene>
<dbReference type="InterPro" id="IPR034139">
    <property type="entry name" value="TOPRIM_OLD"/>
</dbReference>
<dbReference type="SUPFAM" id="SSF52540">
    <property type="entry name" value="P-loop containing nucleoside triphosphate hydrolases"/>
    <property type="match status" value="1"/>
</dbReference>
<keyword evidence="5" id="KW-1185">Reference proteome</keyword>
<reference evidence="6" key="4">
    <citation type="submission" date="2016-11" db="EMBL/GenBank/DDBJ databases">
        <authorList>
            <person name="Jaros S."/>
            <person name="Januszkiewicz K."/>
            <person name="Wedrychowicz H."/>
        </authorList>
    </citation>
    <scope>NUCLEOTIDE SEQUENCE [LARGE SCALE GENOMIC DNA]</scope>
    <source>
        <strain evidence="6">DSM 1682</strain>
    </source>
</reference>
<proteinExistence type="predicted"/>
<protein>
    <submittedName>
        <fullName evidence="4">ATP-dependent endonuclease of the OLD family</fullName>
    </submittedName>
    <submittedName>
        <fullName evidence="3">Chromosome partition protein Smc</fullName>
    </submittedName>
</protein>
<evidence type="ECO:0000259" key="2">
    <source>
        <dbReference type="Pfam" id="PF20469"/>
    </source>
</evidence>
<dbReference type="AlphaFoldDB" id="A0A0X1U914"/>
<dbReference type="InterPro" id="IPR041685">
    <property type="entry name" value="AAA_GajA/Old/RecF-like"/>
</dbReference>
<dbReference type="Pfam" id="PF13175">
    <property type="entry name" value="AAA_15"/>
    <property type="match status" value="2"/>
</dbReference>
<evidence type="ECO:0000313" key="6">
    <source>
        <dbReference type="Proteomes" id="UP000184204"/>
    </source>
</evidence>
<dbReference type="RefSeq" id="WP_066050623.1">
    <property type="nucleotide sequence ID" value="NZ_CP014223.1"/>
</dbReference>
<dbReference type="EMBL" id="CP014223">
    <property type="protein sequence ID" value="AMJ41418.1"/>
    <property type="molecule type" value="Genomic_DNA"/>
</dbReference>
<reference evidence="4" key="3">
    <citation type="submission" date="2016-11" db="EMBL/GenBank/DDBJ databases">
        <authorList>
            <person name="Varghese N."/>
            <person name="Submissions S."/>
        </authorList>
    </citation>
    <scope>NUCLEOTIDE SEQUENCE</scope>
    <source>
        <strain evidence="4">DSM 1682</strain>
    </source>
</reference>
<dbReference type="Gene3D" id="3.40.50.300">
    <property type="entry name" value="P-loop containing nucleotide triphosphate hydrolases"/>
    <property type="match status" value="1"/>
</dbReference>
<dbReference type="EMBL" id="FQUA01000005">
    <property type="protein sequence ID" value="SHE67914.1"/>
    <property type="molecule type" value="Genomic_DNA"/>
</dbReference>
<dbReference type="InterPro" id="IPR027417">
    <property type="entry name" value="P-loop_NTPase"/>
</dbReference>
<feature type="domain" description="Endonuclease GajA/Old nuclease/RecF-like AAA" evidence="1">
    <location>
        <begin position="213"/>
        <end position="346"/>
    </location>
</feature>
<feature type="domain" description="Endonuclease GajA/Old nuclease/RecF-like AAA" evidence="1">
    <location>
        <begin position="1"/>
        <end position="86"/>
    </location>
</feature>
<feature type="domain" description="OLD protein-like TOPRIM" evidence="2">
    <location>
        <begin position="393"/>
        <end position="463"/>
    </location>
</feature>
<dbReference type="OrthoDB" id="308933at2"/>